<evidence type="ECO:0000256" key="4">
    <source>
        <dbReference type="ARBA" id="ARBA00023242"/>
    </source>
</evidence>
<comment type="subcellular location">
    <subcellularLocation>
        <location evidence="1">Nucleus</location>
    </subcellularLocation>
</comment>
<protein>
    <recommendedName>
        <fullName evidence="8">Transcriptional co-activator</fullName>
    </recommendedName>
</protein>
<dbReference type="PANTHER" id="PTHR21277">
    <property type="entry name" value="TRANSCRIPTIONAL ADAPTER 1"/>
    <property type="match status" value="1"/>
</dbReference>
<dbReference type="GeneID" id="96087624"/>
<name>A0ABR3UE65_9PLEO</name>
<evidence type="ECO:0000313" key="7">
    <source>
        <dbReference type="Proteomes" id="UP001578633"/>
    </source>
</evidence>
<comment type="caution">
    <text evidence="6">The sequence shown here is derived from an EMBL/GenBank/DDBJ whole genome shotgun (WGS) entry which is preliminary data.</text>
</comment>
<keyword evidence="4" id="KW-0539">Nucleus</keyword>
<evidence type="ECO:0000256" key="1">
    <source>
        <dbReference type="ARBA" id="ARBA00004123"/>
    </source>
</evidence>
<keyword evidence="2" id="KW-0805">Transcription regulation</keyword>
<accession>A0ABR3UE65</accession>
<gene>
    <name evidence="6" type="ORF">ACET3X_007302</name>
</gene>
<dbReference type="Pfam" id="PF12767">
    <property type="entry name" value="SAGA-Tad1"/>
    <property type="match status" value="1"/>
</dbReference>
<dbReference type="EMBL" id="JBHGVX010000007">
    <property type="protein sequence ID" value="KAL1793881.1"/>
    <property type="molecule type" value="Genomic_DNA"/>
</dbReference>
<dbReference type="Proteomes" id="UP001578633">
    <property type="component" value="Chromosome 7"/>
</dbReference>
<evidence type="ECO:0000313" key="6">
    <source>
        <dbReference type="EMBL" id="KAL1793881.1"/>
    </source>
</evidence>
<organism evidence="6 7">
    <name type="scientific">Alternaria dauci</name>
    <dbReference type="NCBI Taxonomy" id="48095"/>
    <lineage>
        <taxon>Eukaryota</taxon>
        <taxon>Fungi</taxon>
        <taxon>Dikarya</taxon>
        <taxon>Ascomycota</taxon>
        <taxon>Pezizomycotina</taxon>
        <taxon>Dothideomycetes</taxon>
        <taxon>Pleosporomycetidae</taxon>
        <taxon>Pleosporales</taxon>
        <taxon>Pleosporineae</taxon>
        <taxon>Pleosporaceae</taxon>
        <taxon>Alternaria</taxon>
        <taxon>Alternaria sect. Porri</taxon>
    </lineage>
</organism>
<evidence type="ECO:0000256" key="5">
    <source>
        <dbReference type="SAM" id="MobiDB-lite"/>
    </source>
</evidence>
<dbReference type="RefSeq" id="XP_069304465.1">
    <property type="nucleotide sequence ID" value="XM_069454186.1"/>
</dbReference>
<feature type="compositionally biased region" description="Polar residues" evidence="5">
    <location>
        <begin position="10"/>
        <end position="21"/>
    </location>
</feature>
<feature type="region of interest" description="Disordered" evidence="5">
    <location>
        <begin position="1"/>
        <end position="21"/>
    </location>
</feature>
<evidence type="ECO:0000256" key="3">
    <source>
        <dbReference type="ARBA" id="ARBA00023163"/>
    </source>
</evidence>
<dbReference type="InterPro" id="IPR024738">
    <property type="entry name" value="Hfi1/Tada1"/>
</dbReference>
<feature type="compositionally biased region" description="Basic and acidic residues" evidence="5">
    <location>
        <begin position="138"/>
        <end position="150"/>
    </location>
</feature>
<dbReference type="PANTHER" id="PTHR21277:SF5">
    <property type="entry name" value="TRANSCRIPTIONAL ADAPTER 1"/>
    <property type="match status" value="1"/>
</dbReference>
<keyword evidence="3" id="KW-0804">Transcription</keyword>
<evidence type="ECO:0008006" key="8">
    <source>
        <dbReference type="Google" id="ProtNLM"/>
    </source>
</evidence>
<sequence>MAGTIRPNDMNVTTTPTLSSGALPSLTSLNTDLTKKPHAPRAPRIDVEPLYAAVKSSISDADWTVYKKTLSFFLLGNLNQEELSHTLSKILTTPALEHAHNALFTAIYANIWRDPPDAGIASWVSSSDKPTSGTVKGTGDESEKRLKHEVMQLSRRERKRLKGIPAGESPLSTGLEGAGGGANGPAQEYVDARRAKQLDVGPSSNQGGGFGKTNWELEIRKRYTSALSVETHEFPTATTISYRLLPICYEFGLPQGHTSDCPDYLNIATETYIKEALANLLGKVANNGPGYVRTGEFKKKLAREERLVERGELARGTAGELPVEAEERRKRKLLCMEDLRLALALGDSYLGQTPIIAGQIMNSRFLDTEGIEDIYDAPRKPVLVNGVGIINGTGTGTSTANGINGIGNAGKLDLNGETWTVDFGDPMQIDDEVGMHWQGGSVQDMAEMDDALDDVLNLGDL</sequence>
<evidence type="ECO:0000256" key="2">
    <source>
        <dbReference type="ARBA" id="ARBA00023015"/>
    </source>
</evidence>
<proteinExistence type="predicted"/>
<keyword evidence="7" id="KW-1185">Reference proteome</keyword>
<reference evidence="6 7" key="1">
    <citation type="submission" date="2024-09" db="EMBL/GenBank/DDBJ databases">
        <title>T2T genomes of carrot and Alternaria dauci and their utility for understanding host-pathogen interaction during carrot leaf blight disease.</title>
        <authorList>
            <person name="Liu W."/>
            <person name="Xu S."/>
            <person name="Ou C."/>
            <person name="Liu X."/>
            <person name="Zhuang F."/>
            <person name="Deng X.W."/>
        </authorList>
    </citation>
    <scope>NUCLEOTIDE SEQUENCE [LARGE SCALE GENOMIC DNA]</scope>
    <source>
        <strain evidence="6 7">A2016</strain>
    </source>
</reference>
<feature type="region of interest" description="Disordered" evidence="5">
    <location>
        <begin position="122"/>
        <end position="186"/>
    </location>
</feature>
<feature type="compositionally biased region" description="Polar residues" evidence="5">
    <location>
        <begin position="123"/>
        <end position="135"/>
    </location>
</feature>